<dbReference type="Proteomes" id="UP000188268">
    <property type="component" value="Unassembled WGS sequence"/>
</dbReference>
<accession>A0A1R3JVM0</accession>
<proteinExistence type="predicted"/>
<sequence>MANSQEAETVHLSNGQDKTGMEYSILSMYARAEKRGTQTKPGRHMKDSV</sequence>
<dbReference type="EMBL" id="AWWV01006995">
    <property type="protein sequence ID" value="OMO98821.1"/>
    <property type="molecule type" value="Genomic_DNA"/>
</dbReference>
<keyword evidence="3" id="KW-1185">Reference proteome</keyword>
<comment type="caution">
    <text evidence="2">The sequence shown here is derived from an EMBL/GenBank/DDBJ whole genome shotgun (WGS) entry which is preliminary data.</text>
</comment>
<feature type="region of interest" description="Disordered" evidence="1">
    <location>
        <begin position="1"/>
        <end position="20"/>
    </location>
</feature>
<protein>
    <submittedName>
        <fullName evidence="2">Uncharacterized protein</fullName>
    </submittedName>
</protein>
<evidence type="ECO:0000313" key="3">
    <source>
        <dbReference type="Proteomes" id="UP000188268"/>
    </source>
</evidence>
<organism evidence="2 3">
    <name type="scientific">Corchorus capsularis</name>
    <name type="common">Jute</name>
    <dbReference type="NCBI Taxonomy" id="210143"/>
    <lineage>
        <taxon>Eukaryota</taxon>
        <taxon>Viridiplantae</taxon>
        <taxon>Streptophyta</taxon>
        <taxon>Embryophyta</taxon>
        <taxon>Tracheophyta</taxon>
        <taxon>Spermatophyta</taxon>
        <taxon>Magnoliopsida</taxon>
        <taxon>eudicotyledons</taxon>
        <taxon>Gunneridae</taxon>
        <taxon>Pentapetalae</taxon>
        <taxon>rosids</taxon>
        <taxon>malvids</taxon>
        <taxon>Malvales</taxon>
        <taxon>Malvaceae</taxon>
        <taxon>Grewioideae</taxon>
        <taxon>Apeibeae</taxon>
        <taxon>Corchorus</taxon>
    </lineage>
</organism>
<reference evidence="2 3" key="1">
    <citation type="submission" date="2013-09" db="EMBL/GenBank/DDBJ databases">
        <title>Corchorus capsularis genome sequencing.</title>
        <authorList>
            <person name="Alam M."/>
            <person name="Haque M.S."/>
            <person name="Islam M.S."/>
            <person name="Emdad E.M."/>
            <person name="Islam M.M."/>
            <person name="Ahmed B."/>
            <person name="Halim A."/>
            <person name="Hossen Q.M.M."/>
            <person name="Hossain M.Z."/>
            <person name="Ahmed R."/>
            <person name="Khan M.M."/>
            <person name="Islam R."/>
            <person name="Rashid M.M."/>
            <person name="Khan S.A."/>
            <person name="Rahman M.S."/>
            <person name="Alam M."/>
        </authorList>
    </citation>
    <scope>NUCLEOTIDE SEQUENCE [LARGE SCALE GENOMIC DNA]</scope>
    <source>
        <strain evidence="3">cv. CVL-1</strain>
        <tissue evidence="2">Whole seedling</tissue>
    </source>
</reference>
<gene>
    <name evidence="2" type="ORF">CCACVL1_04050</name>
</gene>
<feature type="compositionally biased region" description="Polar residues" evidence="1">
    <location>
        <begin position="1"/>
        <end position="17"/>
    </location>
</feature>
<dbReference type="Gramene" id="OMO98821">
    <property type="protein sequence ID" value="OMO98821"/>
    <property type="gene ID" value="CCACVL1_04050"/>
</dbReference>
<name>A0A1R3JVM0_COCAP</name>
<evidence type="ECO:0000313" key="2">
    <source>
        <dbReference type="EMBL" id="OMO98821.1"/>
    </source>
</evidence>
<evidence type="ECO:0000256" key="1">
    <source>
        <dbReference type="SAM" id="MobiDB-lite"/>
    </source>
</evidence>
<dbReference type="AlphaFoldDB" id="A0A1R3JVM0"/>